<sequence>MLAAAADLAVLAAFMKTRHPEDWTFEDPMTGTRVAGRTASALSAFHMFAAGSFSGDMADPYRADAETLIRLDEQELASGLQWDLQDDAELLQAMKRHLKRLGEALALRPDLFAEGKATRPGQLAVRLAKDGDGTVKAGTLLDRLLEALAPVWEGGAALGDVTLGDSFEHSELRGEEGNAIVPFHLAAQEMVYSLVEPLAWAGLEVSGLEDLTAPADHAHAALFVRSGVLTLRNGDADLPGEAERDRMIELRAVSAALTDRLAEMLRRELEVPDAQLPLTCILEGGTSRAGSRILQQGGGDVKKLGKFLNPGSVFWLPFGA</sequence>
<dbReference type="Pfam" id="PF07958">
    <property type="entry name" value="DUF1688"/>
    <property type="match status" value="1"/>
</dbReference>
<organism evidence="1 2">
    <name type="scientific">Roseibium salinum</name>
    <dbReference type="NCBI Taxonomy" id="1604349"/>
    <lineage>
        <taxon>Bacteria</taxon>
        <taxon>Pseudomonadati</taxon>
        <taxon>Pseudomonadota</taxon>
        <taxon>Alphaproteobacteria</taxon>
        <taxon>Hyphomicrobiales</taxon>
        <taxon>Stappiaceae</taxon>
        <taxon>Roseibium</taxon>
    </lineage>
</organism>
<keyword evidence="2" id="KW-1185">Reference proteome</keyword>
<dbReference type="RefSeq" id="WP_265963944.1">
    <property type="nucleotide sequence ID" value="NZ_JAPEVI010000003.1"/>
</dbReference>
<accession>A0ABT3R4T2</accession>
<proteinExistence type="predicted"/>
<protein>
    <submittedName>
        <fullName evidence="1">DUF1688 family protein</fullName>
    </submittedName>
</protein>
<reference evidence="1 2" key="1">
    <citation type="journal article" date="2016" name="Int. J. Syst. Evol. Microbiol.">
        <title>Labrenzia salina sp. nov., isolated from the rhizosphere of the halophyte Arthrocnemum macrostachyum.</title>
        <authorList>
            <person name="Camacho M."/>
            <person name="Redondo-Gomez S."/>
            <person name="Rodriguez-Llorente I."/>
            <person name="Rohde M."/>
            <person name="Sproer C."/>
            <person name="Schumann P."/>
            <person name="Klenk H.P."/>
            <person name="Montero-Calasanz M.D.C."/>
        </authorList>
    </citation>
    <scope>NUCLEOTIDE SEQUENCE [LARGE SCALE GENOMIC DNA]</scope>
    <source>
        <strain evidence="1 2">DSM 29163</strain>
    </source>
</reference>
<dbReference type="PANTHER" id="PTHR31687:SF3">
    <property type="entry name" value="PROTEIN URG3"/>
    <property type="match status" value="1"/>
</dbReference>
<dbReference type="Proteomes" id="UP001300261">
    <property type="component" value="Unassembled WGS sequence"/>
</dbReference>
<dbReference type="InterPro" id="IPR012469">
    <property type="entry name" value="DUF1688"/>
</dbReference>
<name>A0ABT3R4T2_9HYPH</name>
<dbReference type="EMBL" id="JAPEVI010000003">
    <property type="protein sequence ID" value="MCX2724157.1"/>
    <property type="molecule type" value="Genomic_DNA"/>
</dbReference>
<dbReference type="PANTHER" id="PTHR31687">
    <property type="match status" value="1"/>
</dbReference>
<evidence type="ECO:0000313" key="2">
    <source>
        <dbReference type="Proteomes" id="UP001300261"/>
    </source>
</evidence>
<evidence type="ECO:0000313" key="1">
    <source>
        <dbReference type="EMBL" id="MCX2724157.1"/>
    </source>
</evidence>
<comment type="caution">
    <text evidence="1">The sequence shown here is derived from an EMBL/GenBank/DDBJ whole genome shotgun (WGS) entry which is preliminary data.</text>
</comment>
<gene>
    <name evidence="1" type="ORF">ON753_17540</name>
</gene>